<evidence type="ECO:0000256" key="2">
    <source>
        <dbReference type="ARBA" id="ARBA00022737"/>
    </source>
</evidence>
<organism evidence="5 6">
    <name type="scientific">Tritrichomonas musculus</name>
    <dbReference type="NCBI Taxonomy" id="1915356"/>
    <lineage>
        <taxon>Eukaryota</taxon>
        <taxon>Metamonada</taxon>
        <taxon>Parabasalia</taxon>
        <taxon>Tritrichomonadida</taxon>
        <taxon>Tritrichomonadidae</taxon>
        <taxon>Tritrichomonas</taxon>
    </lineage>
</organism>
<accession>A0ABR2ICA3</accession>
<feature type="region of interest" description="Disordered" evidence="4">
    <location>
        <begin position="16"/>
        <end position="39"/>
    </location>
</feature>
<dbReference type="PANTHER" id="PTHR16017">
    <property type="entry name" value="GASTRULATION DEFECTIVE PROTEIN 1-RELATED"/>
    <property type="match status" value="1"/>
</dbReference>
<feature type="compositionally biased region" description="Polar residues" evidence="4">
    <location>
        <begin position="25"/>
        <end position="35"/>
    </location>
</feature>
<evidence type="ECO:0000256" key="4">
    <source>
        <dbReference type="SAM" id="MobiDB-lite"/>
    </source>
</evidence>
<reference evidence="5 6" key="1">
    <citation type="submission" date="2024-04" db="EMBL/GenBank/DDBJ databases">
        <title>Tritrichomonas musculus Genome.</title>
        <authorList>
            <person name="Alves-Ferreira E."/>
            <person name="Grigg M."/>
            <person name="Lorenzi H."/>
            <person name="Galac M."/>
        </authorList>
    </citation>
    <scope>NUCLEOTIDE SEQUENCE [LARGE SCALE GENOMIC DNA]</scope>
    <source>
        <strain evidence="5 6">EAF2021</strain>
    </source>
</reference>
<keyword evidence="1 3" id="KW-0853">WD repeat</keyword>
<protein>
    <submittedName>
        <fullName evidence="5">Uncharacterized protein</fullName>
    </submittedName>
</protein>
<dbReference type="Gene3D" id="2.130.10.10">
    <property type="entry name" value="YVTN repeat-like/Quinoprotein amine dehydrogenase"/>
    <property type="match status" value="3"/>
</dbReference>
<comment type="caution">
    <text evidence="5">The sequence shown here is derived from an EMBL/GenBank/DDBJ whole genome shotgun (WGS) entry which is preliminary data.</text>
</comment>
<feature type="repeat" description="WD" evidence="3">
    <location>
        <begin position="210"/>
        <end position="252"/>
    </location>
</feature>
<evidence type="ECO:0000313" key="5">
    <source>
        <dbReference type="EMBL" id="KAK8860669.1"/>
    </source>
</evidence>
<dbReference type="PANTHER" id="PTHR16017:SF0">
    <property type="entry name" value="WD REPEAT-CONTAINING PROTEIN 70"/>
    <property type="match status" value="1"/>
</dbReference>
<dbReference type="InterPro" id="IPR051858">
    <property type="entry name" value="WD_repeat_GAD-1"/>
</dbReference>
<name>A0ABR2ICA3_9EUKA</name>
<dbReference type="SMART" id="SM00320">
    <property type="entry name" value="WD40"/>
    <property type="match status" value="4"/>
</dbReference>
<dbReference type="PROSITE" id="PS50294">
    <property type="entry name" value="WD_REPEATS_REGION"/>
    <property type="match status" value="2"/>
</dbReference>
<keyword evidence="2" id="KW-0677">Repeat</keyword>
<evidence type="ECO:0000313" key="6">
    <source>
        <dbReference type="Proteomes" id="UP001470230"/>
    </source>
</evidence>
<dbReference type="Pfam" id="PF00400">
    <property type="entry name" value="WD40"/>
    <property type="match status" value="3"/>
</dbReference>
<dbReference type="InterPro" id="IPR015943">
    <property type="entry name" value="WD40/YVTN_repeat-like_dom_sf"/>
</dbReference>
<dbReference type="PROSITE" id="PS50082">
    <property type="entry name" value="WD_REPEATS_2"/>
    <property type="match status" value="2"/>
</dbReference>
<dbReference type="EMBL" id="JAPFFF010000018">
    <property type="protein sequence ID" value="KAK8860669.1"/>
    <property type="molecule type" value="Genomic_DNA"/>
</dbReference>
<sequence>MDEELHSLGFSEFGMRKRSHFQPKGKNQNKVSTSRPLDKNFNLGIRNKAAQHFQEKAQNEGEQVINKELEEKTVFVKIGGDRKLLKQLGPTPDHLPDQKLPISQEFTVNAHRKRVSALCASISGTQFFTGSDDCTVRFWAFPHMSPINPEPKVHLNLSSVFKINSIDVTDDDKLIMFSTGSPEIEFFTDTGLKKGETRRGDMYVFDKSHTFGHSSEVTCAQFKPHDANQFASISTDGSLRFWDTNKLQNQTIYIKLNRKGEDLNPGKDLKYSPDARGVYTAALDSAIKFWCPNAFNVLSTPDLKMTTPNKIGALAVANDCIHVAGRLEEEGYVLVFDIRNVNKPLFTFEADSNLTSICFSPDSKYLLVPEIVHPRSRQGGSVQFVDMATGKSDDQSRVWLPTSIGARTILWNEKTNQILVGCEDGAVRTLFDKKISKGGAITTLEKGFSVKAETDEAIIGQITPELIDPEVERVINGFWFPFTAEDVREKRSSALPKTPLWGDGHHGQIATHPFQVQLKELNQIEEPDNQDIVEALRSRNKDAQVRYFTRVQQRRKVIDNDYDDE</sequence>
<evidence type="ECO:0000256" key="3">
    <source>
        <dbReference type="PROSITE-ProRule" id="PRU00221"/>
    </source>
</evidence>
<keyword evidence="6" id="KW-1185">Reference proteome</keyword>
<dbReference type="SUPFAM" id="SSF50978">
    <property type="entry name" value="WD40 repeat-like"/>
    <property type="match status" value="1"/>
</dbReference>
<dbReference type="InterPro" id="IPR036322">
    <property type="entry name" value="WD40_repeat_dom_sf"/>
</dbReference>
<gene>
    <name evidence="5" type="ORF">M9Y10_012334</name>
</gene>
<dbReference type="InterPro" id="IPR001680">
    <property type="entry name" value="WD40_rpt"/>
</dbReference>
<feature type="repeat" description="WD" evidence="3">
    <location>
        <begin position="108"/>
        <end position="139"/>
    </location>
</feature>
<dbReference type="Proteomes" id="UP001470230">
    <property type="component" value="Unassembled WGS sequence"/>
</dbReference>
<proteinExistence type="predicted"/>
<evidence type="ECO:0000256" key="1">
    <source>
        <dbReference type="ARBA" id="ARBA00022574"/>
    </source>
</evidence>